<keyword evidence="2" id="KW-0328">Glycosyltransferase</keyword>
<reference evidence="7" key="1">
    <citation type="journal article" date="2023" name="Plant Biotechnol. J.">
        <title>Chromosome-level wild Hevea brasiliensis genome provides new tools for genomic-assisted breeding and valuable loci to elevate rubber yield.</title>
        <authorList>
            <person name="Cheng H."/>
            <person name="Song X."/>
            <person name="Hu Y."/>
            <person name="Wu T."/>
            <person name="Yang Q."/>
            <person name="An Z."/>
            <person name="Feng S."/>
            <person name="Deng Z."/>
            <person name="Wu W."/>
            <person name="Zeng X."/>
            <person name="Tu M."/>
            <person name="Wang X."/>
            <person name="Huang H."/>
        </authorList>
    </citation>
    <scope>NUCLEOTIDE SEQUENCE</scope>
    <source>
        <strain evidence="7">MT/VB/25A 57/8</strain>
    </source>
</reference>
<evidence type="ECO:0000256" key="4">
    <source>
        <dbReference type="ARBA" id="ARBA00023136"/>
    </source>
</evidence>
<evidence type="ECO:0000256" key="6">
    <source>
        <dbReference type="SAM" id="Phobius"/>
    </source>
</evidence>
<dbReference type="EMBL" id="JARPOI010000016">
    <property type="protein sequence ID" value="KAJ9147339.1"/>
    <property type="molecule type" value="Genomic_DNA"/>
</dbReference>
<proteinExistence type="predicted"/>
<dbReference type="PANTHER" id="PTHR31042">
    <property type="entry name" value="CORE-2/I-BRANCHING BETA-1,6-N-ACETYLGLUCOSAMINYLTRANSFERASE FAMILY PROTEIN-RELATED"/>
    <property type="match status" value="1"/>
</dbReference>
<keyword evidence="4 6" id="KW-0472">Membrane</keyword>
<dbReference type="Pfam" id="PF02485">
    <property type="entry name" value="Branch"/>
    <property type="match status" value="1"/>
</dbReference>
<name>A0ABQ9KTA9_HEVBR</name>
<comment type="subcellular location">
    <subcellularLocation>
        <location evidence="1">Membrane</location>
        <topology evidence="1">Single-pass type II membrane protein</topology>
    </subcellularLocation>
</comment>
<accession>A0ABQ9KTA9</accession>
<keyword evidence="3" id="KW-0808">Transferase</keyword>
<feature type="transmembrane region" description="Helical" evidence="6">
    <location>
        <begin position="24"/>
        <end position="44"/>
    </location>
</feature>
<keyword evidence="8" id="KW-1185">Reference proteome</keyword>
<dbReference type="InterPro" id="IPR003406">
    <property type="entry name" value="Glyco_trans_14"/>
</dbReference>
<evidence type="ECO:0000256" key="2">
    <source>
        <dbReference type="ARBA" id="ARBA00022676"/>
    </source>
</evidence>
<sequence>MVTEQQKFPLSLNPLNAHSQLTHVLHLLFFLIGLSFGTLACLYLKSFPFSSQSILHSVASQILPPLTSSPPLPPPQLSSESSLPVLSLETNGTHENNTSVSLTGQQSLVHNMSDKELLWRASMVPIYQESSYKLAPKMAFMFLTHGPLPLAPLWERFFRGHEGLYSIYVHPHPSYNDSWPESSVFYGRRIPSQPVYWGTGTMIDAERRLLASALLDSSNQRFVLLSESCIPLFDFKTSYDYVMNSNLSFLSSYDDPRKVGRGRYNPQMWPIINITDWRKGSQWFELHRDLAICVISDNKYYQVFQEHCHPPCYIDEHYIPTLVNILHPELISNRSITWVDWSRGGPHPGKFGWGQITDEFFNRVRHESECAYNGNTTSMCFLFARKFLPNALEPLLRIAPLLLGFDP</sequence>
<keyword evidence="5" id="KW-0325">Glycoprotein</keyword>
<organism evidence="7 8">
    <name type="scientific">Hevea brasiliensis</name>
    <name type="common">Para rubber tree</name>
    <name type="synonym">Siphonia brasiliensis</name>
    <dbReference type="NCBI Taxonomy" id="3981"/>
    <lineage>
        <taxon>Eukaryota</taxon>
        <taxon>Viridiplantae</taxon>
        <taxon>Streptophyta</taxon>
        <taxon>Embryophyta</taxon>
        <taxon>Tracheophyta</taxon>
        <taxon>Spermatophyta</taxon>
        <taxon>Magnoliopsida</taxon>
        <taxon>eudicotyledons</taxon>
        <taxon>Gunneridae</taxon>
        <taxon>Pentapetalae</taxon>
        <taxon>rosids</taxon>
        <taxon>fabids</taxon>
        <taxon>Malpighiales</taxon>
        <taxon>Euphorbiaceae</taxon>
        <taxon>Crotonoideae</taxon>
        <taxon>Micrandreae</taxon>
        <taxon>Hevea</taxon>
    </lineage>
</organism>
<comment type="caution">
    <text evidence="7">The sequence shown here is derived from an EMBL/GenBank/DDBJ whole genome shotgun (WGS) entry which is preliminary data.</text>
</comment>
<dbReference type="InterPro" id="IPR044174">
    <property type="entry name" value="BC10-like"/>
</dbReference>
<dbReference type="Proteomes" id="UP001174677">
    <property type="component" value="Chromosome 16"/>
</dbReference>
<evidence type="ECO:0000256" key="5">
    <source>
        <dbReference type="ARBA" id="ARBA00023180"/>
    </source>
</evidence>
<evidence type="ECO:0000313" key="7">
    <source>
        <dbReference type="EMBL" id="KAJ9147339.1"/>
    </source>
</evidence>
<protein>
    <submittedName>
        <fullName evidence="7">Uncharacterized protein</fullName>
    </submittedName>
</protein>
<evidence type="ECO:0000256" key="1">
    <source>
        <dbReference type="ARBA" id="ARBA00004606"/>
    </source>
</evidence>
<keyword evidence="6" id="KW-0812">Transmembrane</keyword>
<keyword evidence="6" id="KW-1133">Transmembrane helix</keyword>
<dbReference type="PANTHER" id="PTHR31042:SF77">
    <property type="entry name" value="GLYCOSYLTRANSFERASE"/>
    <property type="match status" value="1"/>
</dbReference>
<evidence type="ECO:0000313" key="8">
    <source>
        <dbReference type="Proteomes" id="UP001174677"/>
    </source>
</evidence>
<evidence type="ECO:0000256" key="3">
    <source>
        <dbReference type="ARBA" id="ARBA00022679"/>
    </source>
</evidence>
<gene>
    <name evidence="7" type="ORF">P3X46_029513</name>
</gene>